<dbReference type="GO" id="GO:0046098">
    <property type="term" value="P:guanine metabolic process"/>
    <property type="evidence" value="ECO:0007669"/>
    <property type="project" value="TreeGrafter"/>
</dbReference>
<gene>
    <name evidence="6" type="ORF">SOO65_06475</name>
</gene>
<dbReference type="EMBL" id="CP139487">
    <property type="protein sequence ID" value="WPU66386.1"/>
    <property type="molecule type" value="Genomic_DNA"/>
</dbReference>
<dbReference type="Pfam" id="PF01979">
    <property type="entry name" value="Amidohydro_1"/>
    <property type="match status" value="1"/>
</dbReference>
<dbReference type="SUPFAM" id="SSF51556">
    <property type="entry name" value="Metallo-dependent hydrolases"/>
    <property type="match status" value="1"/>
</dbReference>
<keyword evidence="7" id="KW-1185">Reference proteome</keyword>
<dbReference type="KEGG" id="psti:SOO65_06475"/>
<organism evidence="6 7">
    <name type="scientific">Peredibacter starrii</name>
    <dbReference type="NCBI Taxonomy" id="28202"/>
    <lineage>
        <taxon>Bacteria</taxon>
        <taxon>Pseudomonadati</taxon>
        <taxon>Bdellovibrionota</taxon>
        <taxon>Bacteriovoracia</taxon>
        <taxon>Bacteriovoracales</taxon>
        <taxon>Bacteriovoracaceae</taxon>
        <taxon>Peredibacter</taxon>
    </lineage>
</organism>
<protein>
    <submittedName>
        <fullName evidence="6">Amidohydrolase family protein</fullName>
    </submittedName>
</protein>
<dbReference type="PANTHER" id="PTHR11271">
    <property type="entry name" value="GUANINE DEAMINASE"/>
    <property type="match status" value="1"/>
</dbReference>
<evidence type="ECO:0000313" key="7">
    <source>
        <dbReference type="Proteomes" id="UP001324634"/>
    </source>
</evidence>
<keyword evidence="2" id="KW-0479">Metal-binding</keyword>
<dbReference type="Gene3D" id="2.30.40.10">
    <property type="entry name" value="Urease, subunit C, domain 1"/>
    <property type="match status" value="1"/>
</dbReference>
<reference evidence="6 7" key="1">
    <citation type="submission" date="2023-11" db="EMBL/GenBank/DDBJ databases">
        <title>Peredibacter starrii A3.12.</title>
        <authorList>
            <person name="Mitchell R.J."/>
        </authorList>
    </citation>
    <scope>NUCLEOTIDE SEQUENCE [LARGE SCALE GENOMIC DNA]</scope>
    <source>
        <strain evidence="6 7">A3.12</strain>
    </source>
</reference>
<proteinExistence type="predicted"/>
<evidence type="ECO:0000256" key="2">
    <source>
        <dbReference type="ARBA" id="ARBA00022723"/>
    </source>
</evidence>
<dbReference type="GO" id="GO:0008892">
    <property type="term" value="F:guanine deaminase activity"/>
    <property type="evidence" value="ECO:0007669"/>
    <property type="project" value="TreeGrafter"/>
</dbReference>
<dbReference type="Proteomes" id="UP001324634">
    <property type="component" value="Chromosome"/>
</dbReference>
<evidence type="ECO:0000256" key="1">
    <source>
        <dbReference type="ARBA" id="ARBA00001947"/>
    </source>
</evidence>
<accession>A0AAX4HT63</accession>
<keyword evidence="3" id="KW-0378">Hydrolase</keyword>
<evidence type="ECO:0000256" key="4">
    <source>
        <dbReference type="ARBA" id="ARBA00022833"/>
    </source>
</evidence>
<evidence type="ECO:0000313" key="6">
    <source>
        <dbReference type="EMBL" id="WPU66386.1"/>
    </source>
</evidence>
<feature type="domain" description="Amidohydrolase-related" evidence="5">
    <location>
        <begin position="66"/>
        <end position="390"/>
    </location>
</feature>
<dbReference type="InterPro" id="IPR006680">
    <property type="entry name" value="Amidohydro-rel"/>
</dbReference>
<dbReference type="GO" id="GO:0008270">
    <property type="term" value="F:zinc ion binding"/>
    <property type="evidence" value="ECO:0007669"/>
    <property type="project" value="TreeGrafter"/>
</dbReference>
<comment type="cofactor">
    <cofactor evidence="1">
        <name>Zn(2+)</name>
        <dbReference type="ChEBI" id="CHEBI:29105"/>
    </cofactor>
</comment>
<dbReference type="RefSeq" id="WP_321398539.1">
    <property type="nucleotide sequence ID" value="NZ_CP139487.1"/>
</dbReference>
<dbReference type="PANTHER" id="PTHR11271:SF6">
    <property type="entry name" value="GUANINE DEAMINASE"/>
    <property type="match status" value="1"/>
</dbReference>
<dbReference type="Gene3D" id="3.20.20.140">
    <property type="entry name" value="Metal-dependent hydrolases"/>
    <property type="match status" value="1"/>
</dbReference>
<dbReference type="GO" id="GO:0005829">
    <property type="term" value="C:cytosol"/>
    <property type="evidence" value="ECO:0007669"/>
    <property type="project" value="TreeGrafter"/>
</dbReference>
<keyword evidence="4" id="KW-0862">Zinc</keyword>
<dbReference type="InterPro" id="IPR011059">
    <property type="entry name" value="Metal-dep_hydrolase_composite"/>
</dbReference>
<dbReference type="InterPro" id="IPR051607">
    <property type="entry name" value="Metallo-dep_hydrolases"/>
</dbReference>
<name>A0AAX4HT63_9BACT</name>
<evidence type="ECO:0000256" key="3">
    <source>
        <dbReference type="ARBA" id="ARBA00022801"/>
    </source>
</evidence>
<sequence>MATQKMKFYIATILNPQNDRECDFYTNGLLAVEGTKIKDILPLEKGVKKYGAKMNKRNTTDFGQAVIMPGFFDMHFHWVQDDVREMPKDSLLEWLEKYTFPTEMKFADKAYAKKRAEQFFQKLVRHGTLGGACYSSIHEHAVDAAMKKSKGHFVIGNVIMNMNSPEALTQSEESSLKLTQKLIKKFGKKHCFTPRFAITTTPKVMKEGSKMADKAKCFKQTHLSETPAEIDFVLSIYRNLPGFEKVKTYTEIYEKTGMLGERSLMGHGIHLSTKELQTLSKTKTSVVHCPTSNAPIEEKGLGSGLFNFKQVEKSKVRWALGSDIGGGPFLSMFDVMRSFVDQHKKKEATYVKALYRSTLAGAEILGRGKTSGNLNKGKEASFIVVPLPKDSQPKAAEALLSDLITPHRKNRHDYEGLVKDVYFCGKALI</sequence>
<dbReference type="AlphaFoldDB" id="A0AAX4HT63"/>
<dbReference type="InterPro" id="IPR032466">
    <property type="entry name" value="Metal_Hydrolase"/>
</dbReference>
<evidence type="ECO:0000259" key="5">
    <source>
        <dbReference type="Pfam" id="PF01979"/>
    </source>
</evidence>